<proteinExistence type="predicted"/>
<name>A0ABZ0ZTE1_9ACTN</name>
<dbReference type="SUPFAM" id="SSF55144">
    <property type="entry name" value="LigT-like"/>
    <property type="match status" value="1"/>
</dbReference>
<sequence length="180" mass="19449">MLLRAALVPPEEALSELWTATDALRKVPGTTPVPPEHLDIPIVSFGNLLPPDCDRLAGVLRSACEGAEGPVVRFQDVTLEDETTVVVALGGDTGPVADLARFVTEAAERLGLYVDRRRFSLQIMLASVAPTSSPTLLSGALACLEDWTGSPWSVPGLSLIRTRWSQGKSRPEEYDRIAMR</sequence>
<keyword evidence="2" id="KW-1185">Reference proteome</keyword>
<gene>
    <name evidence="1" type="ORF">SHK19_04600</name>
</gene>
<organism evidence="1 2">
    <name type="scientific">Nocardioides bizhenqiangii</name>
    <dbReference type="NCBI Taxonomy" id="3095076"/>
    <lineage>
        <taxon>Bacteria</taxon>
        <taxon>Bacillati</taxon>
        <taxon>Actinomycetota</taxon>
        <taxon>Actinomycetes</taxon>
        <taxon>Propionibacteriales</taxon>
        <taxon>Nocardioidaceae</taxon>
        <taxon>Nocardioides</taxon>
    </lineage>
</organism>
<dbReference type="Gene3D" id="3.90.1140.10">
    <property type="entry name" value="Cyclic phosphodiesterase"/>
    <property type="match status" value="1"/>
</dbReference>
<reference evidence="2" key="1">
    <citation type="submission" date="2023-12" db="EMBL/GenBank/DDBJ databases">
        <title>Novel species in genus Nocardioides.</title>
        <authorList>
            <person name="Zhou H."/>
        </authorList>
    </citation>
    <scope>NUCLEOTIDE SEQUENCE [LARGE SCALE GENOMIC DNA]</scope>
    <source>
        <strain evidence="2">HM61</strain>
    </source>
</reference>
<dbReference type="Proteomes" id="UP001327225">
    <property type="component" value="Chromosome"/>
</dbReference>
<evidence type="ECO:0000313" key="2">
    <source>
        <dbReference type="Proteomes" id="UP001327225"/>
    </source>
</evidence>
<dbReference type="EMBL" id="CP141059">
    <property type="protein sequence ID" value="WQQ27513.1"/>
    <property type="molecule type" value="Genomic_DNA"/>
</dbReference>
<protein>
    <recommendedName>
        <fullName evidence="3">2'-5' RNA ligase family protein</fullName>
    </recommendedName>
</protein>
<accession>A0ABZ0ZTE1</accession>
<dbReference type="InterPro" id="IPR009097">
    <property type="entry name" value="Cyclic_Pdiesterase"/>
</dbReference>
<dbReference type="RefSeq" id="WP_322937963.1">
    <property type="nucleotide sequence ID" value="NZ_CP141059.1"/>
</dbReference>
<evidence type="ECO:0008006" key="3">
    <source>
        <dbReference type="Google" id="ProtNLM"/>
    </source>
</evidence>
<evidence type="ECO:0000313" key="1">
    <source>
        <dbReference type="EMBL" id="WQQ27513.1"/>
    </source>
</evidence>